<protein>
    <submittedName>
        <fullName evidence="1">Uncharacterized protein</fullName>
    </submittedName>
</protein>
<dbReference type="EMBL" id="GGEC01080381">
    <property type="protein sequence ID" value="MBX60865.1"/>
    <property type="molecule type" value="Transcribed_RNA"/>
</dbReference>
<organism evidence="1">
    <name type="scientific">Rhizophora mucronata</name>
    <name type="common">Asiatic mangrove</name>
    <dbReference type="NCBI Taxonomy" id="61149"/>
    <lineage>
        <taxon>Eukaryota</taxon>
        <taxon>Viridiplantae</taxon>
        <taxon>Streptophyta</taxon>
        <taxon>Embryophyta</taxon>
        <taxon>Tracheophyta</taxon>
        <taxon>Spermatophyta</taxon>
        <taxon>Magnoliopsida</taxon>
        <taxon>eudicotyledons</taxon>
        <taxon>Gunneridae</taxon>
        <taxon>Pentapetalae</taxon>
        <taxon>rosids</taxon>
        <taxon>fabids</taxon>
        <taxon>Malpighiales</taxon>
        <taxon>Rhizophoraceae</taxon>
        <taxon>Rhizophora</taxon>
    </lineage>
</organism>
<name>A0A2P2Q1L6_RHIMU</name>
<accession>A0A2P2Q1L6</accession>
<dbReference type="AlphaFoldDB" id="A0A2P2Q1L6"/>
<sequence length="25" mass="2915">MSRLVKENTFQFRMPLYSLPSTGIV</sequence>
<evidence type="ECO:0000313" key="1">
    <source>
        <dbReference type="EMBL" id="MBX60865.1"/>
    </source>
</evidence>
<proteinExistence type="predicted"/>
<reference evidence="1" key="1">
    <citation type="submission" date="2018-02" db="EMBL/GenBank/DDBJ databases">
        <title>Rhizophora mucronata_Transcriptome.</title>
        <authorList>
            <person name="Meera S.P."/>
            <person name="Sreeshan A."/>
            <person name="Augustine A."/>
        </authorList>
    </citation>
    <scope>NUCLEOTIDE SEQUENCE</scope>
    <source>
        <tissue evidence="1">Leaf</tissue>
    </source>
</reference>